<dbReference type="Proteomes" id="UP000183700">
    <property type="component" value="Unassembled WGS sequence"/>
</dbReference>
<accession>A0A1L8SY60</accession>
<sequence>MKMDKKERTENLAENLGKVSAGARNEDPAIKNTEHETEIKKDESKEKEEPSMLEKLGKTQAGAVYEDPAMKETEEQTEREKE</sequence>
<gene>
    <name evidence="2" type="ORF">RV00_GL001333</name>
</gene>
<evidence type="ECO:0000256" key="1">
    <source>
        <dbReference type="SAM" id="MobiDB-lite"/>
    </source>
</evidence>
<feature type="compositionally biased region" description="Basic and acidic residues" evidence="1">
    <location>
        <begin position="24"/>
        <end position="57"/>
    </location>
</feature>
<protein>
    <submittedName>
        <fullName evidence="2">Uncharacterized protein</fullName>
    </submittedName>
</protein>
<dbReference type="STRING" id="319970.RV00_GL001333"/>
<evidence type="ECO:0000313" key="2">
    <source>
        <dbReference type="EMBL" id="OJG36888.1"/>
    </source>
</evidence>
<feature type="compositionally biased region" description="Basic and acidic residues" evidence="1">
    <location>
        <begin position="68"/>
        <end position="82"/>
    </location>
</feature>
<name>A0A1L8SY60_9ENTE</name>
<reference evidence="2 3" key="1">
    <citation type="submission" date="2014-12" db="EMBL/GenBank/DDBJ databases">
        <title>Draft genome sequences of 29 type strains of Enterococci.</title>
        <authorList>
            <person name="Zhong Z."/>
            <person name="Sun Z."/>
            <person name="Liu W."/>
            <person name="Zhang W."/>
            <person name="Zhang H."/>
        </authorList>
    </citation>
    <scope>NUCLEOTIDE SEQUENCE [LARGE SCALE GENOMIC DNA]</scope>
    <source>
        <strain evidence="2 3">DSM 22802</strain>
    </source>
</reference>
<dbReference type="EMBL" id="JXKM01000002">
    <property type="protein sequence ID" value="OJG36888.1"/>
    <property type="molecule type" value="Genomic_DNA"/>
</dbReference>
<comment type="caution">
    <text evidence="2">The sequence shown here is derived from an EMBL/GenBank/DDBJ whole genome shotgun (WGS) entry which is preliminary data.</text>
</comment>
<organism evidence="2 3">
    <name type="scientific">Enterococcus devriesei</name>
    <dbReference type="NCBI Taxonomy" id="319970"/>
    <lineage>
        <taxon>Bacteria</taxon>
        <taxon>Bacillati</taxon>
        <taxon>Bacillota</taxon>
        <taxon>Bacilli</taxon>
        <taxon>Lactobacillales</taxon>
        <taxon>Enterococcaceae</taxon>
        <taxon>Enterococcus</taxon>
    </lineage>
</organism>
<keyword evidence="3" id="KW-1185">Reference proteome</keyword>
<evidence type="ECO:0000313" key="3">
    <source>
        <dbReference type="Proteomes" id="UP000183700"/>
    </source>
</evidence>
<feature type="region of interest" description="Disordered" evidence="1">
    <location>
        <begin position="1"/>
        <end position="82"/>
    </location>
</feature>
<proteinExistence type="predicted"/>
<dbReference type="AlphaFoldDB" id="A0A1L8SY60"/>
<feature type="compositionally biased region" description="Basic and acidic residues" evidence="1">
    <location>
        <begin position="1"/>
        <end position="11"/>
    </location>
</feature>